<evidence type="ECO:0000256" key="16">
    <source>
        <dbReference type="SAM" id="MobiDB-lite"/>
    </source>
</evidence>
<proteinExistence type="inferred from homology"/>
<dbReference type="InterPro" id="IPR011009">
    <property type="entry name" value="Kinase-like_dom_sf"/>
</dbReference>
<dbReference type="InterPro" id="IPR029787">
    <property type="entry name" value="Nucleotide_cyclase"/>
</dbReference>
<dbReference type="EC" id="4.6.1.2" evidence="3 14"/>
<keyword evidence="21" id="KW-1185">Reference proteome</keyword>
<dbReference type="Gene3D" id="3.40.50.2300">
    <property type="match status" value="2"/>
</dbReference>
<evidence type="ECO:0000256" key="17">
    <source>
        <dbReference type="SAM" id="Phobius"/>
    </source>
</evidence>
<dbReference type="InterPro" id="IPR001245">
    <property type="entry name" value="Ser-Thr/Tyr_kinase_cat_dom"/>
</dbReference>
<keyword evidence="15" id="KW-0175">Coiled coil</keyword>
<dbReference type="Ensembl" id="ENSACLT00000053878.1">
    <property type="protein sequence ID" value="ENSACLP00000054731.1"/>
    <property type="gene ID" value="ENSACLG00000024255.2"/>
</dbReference>
<name>A0AAX7TLT7_ASTCA</name>
<dbReference type="PROSITE" id="PS50011">
    <property type="entry name" value="PROTEIN_KINASE_DOM"/>
    <property type="match status" value="1"/>
</dbReference>
<dbReference type="FunFam" id="3.30.70.1230:FF:000013">
    <property type="entry name" value="Guanylate cyclase"/>
    <property type="match status" value="1"/>
</dbReference>
<dbReference type="CDD" id="cd06371">
    <property type="entry name" value="PBP1_sensory_GC_DEF-like"/>
    <property type="match status" value="1"/>
</dbReference>
<evidence type="ECO:0000256" key="4">
    <source>
        <dbReference type="ARBA" id="ARBA00022692"/>
    </source>
</evidence>
<dbReference type="InterPro" id="IPR028082">
    <property type="entry name" value="Peripla_BP_I"/>
</dbReference>
<dbReference type="SUPFAM" id="SSF53822">
    <property type="entry name" value="Periplasmic binding protein-like I"/>
    <property type="match status" value="1"/>
</dbReference>
<dbReference type="GeneTree" id="ENSGT00940000166134"/>
<keyword evidence="5" id="KW-0732">Signal</keyword>
<dbReference type="GO" id="GO:0004383">
    <property type="term" value="F:guanylate cyclase activity"/>
    <property type="evidence" value="ECO:0007669"/>
    <property type="project" value="UniProtKB-EC"/>
</dbReference>
<dbReference type="InterPro" id="IPR011645">
    <property type="entry name" value="HNOB_dom_associated"/>
</dbReference>
<keyword evidence="12 14" id="KW-0141">cGMP biosynthesis</keyword>
<dbReference type="Pfam" id="PF07701">
    <property type="entry name" value="HNOBA"/>
    <property type="match status" value="1"/>
</dbReference>
<keyword evidence="11" id="KW-0966">Cell projection</keyword>
<dbReference type="InterPro" id="IPR018297">
    <property type="entry name" value="A/G_cyclase_CS"/>
</dbReference>
<dbReference type="SMART" id="SM00044">
    <property type="entry name" value="CYCc"/>
    <property type="match status" value="1"/>
</dbReference>
<evidence type="ECO:0000256" key="8">
    <source>
        <dbReference type="ARBA" id="ARBA00023136"/>
    </source>
</evidence>
<dbReference type="PANTHER" id="PTHR11920">
    <property type="entry name" value="GUANYLYL CYCLASE"/>
    <property type="match status" value="1"/>
</dbReference>
<evidence type="ECO:0000256" key="5">
    <source>
        <dbReference type="ARBA" id="ARBA00022729"/>
    </source>
</evidence>
<evidence type="ECO:0000256" key="14">
    <source>
        <dbReference type="RuleBase" id="RU003431"/>
    </source>
</evidence>
<evidence type="ECO:0000256" key="15">
    <source>
        <dbReference type="SAM" id="Coils"/>
    </source>
</evidence>
<evidence type="ECO:0000256" key="3">
    <source>
        <dbReference type="ARBA" id="ARBA00012202"/>
    </source>
</evidence>
<keyword evidence="8 17" id="KW-0472">Membrane</keyword>
<organism evidence="20 21">
    <name type="scientific">Astatotilapia calliptera</name>
    <name type="common">Eastern happy</name>
    <name type="synonym">Chromis callipterus</name>
    <dbReference type="NCBI Taxonomy" id="8154"/>
    <lineage>
        <taxon>Eukaryota</taxon>
        <taxon>Metazoa</taxon>
        <taxon>Chordata</taxon>
        <taxon>Craniata</taxon>
        <taxon>Vertebrata</taxon>
        <taxon>Euteleostomi</taxon>
        <taxon>Actinopterygii</taxon>
        <taxon>Neopterygii</taxon>
        <taxon>Teleostei</taxon>
        <taxon>Neoteleostei</taxon>
        <taxon>Acanthomorphata</taxon>
        <taxon>Ovalentaria</taxon>
        <taxon>Cichlomorphae</taxon>
        <taxon>Cichliformes</taxon>
        <taxon>Cichlidae</taxon>
        <taxon>African cichlids</taxon>
        <taxon>Pseudocrenilabrinae</taxon>
        <taxon>Haplochromini</taxon>
        <taxon>Astatotilapia</taxon>
    </lineage>
</organism>
<dbReference type="GO" id="GO:0005886">
    <property type="term" value="C:plasma membrane"/>
    <property type="evidence" value="ECO:0007669"/>
    <property type="project" value="TreeGrafter"/>
</dbReference>
<evidence type="ECO:0000256" key="6">
    <source>
        <dbReference type="ARBA" id="ARBA00022741"/>
    </source>
</evidence>
<evidence type="ECO:0000256" key="2">
    <source>
        <dbReference type="ARBA" id="ARBA00004451"/>
    </source>
</evidence>
<dbReference type="InterPro" id="IPR001828">
    <property type="entry name" value="ANF_lig-bd_rcpt"/>
</dbReference>
<dbReference type="CDD" id="cd07302">
    <property type="entry name" value="CHD"/>
    <property type="match status" value="1"/>
</dbReference>
<comment type="subcellular location">
    <subcellularLocation>
        <location evidence="2">Photoreceptor outer segment membrane</location>
        <topology evidence="2">Single-pass type I membrane protein</topology>
    </subcellularLocation>
</comment>
<evidence type="ECO:0000256" key="12">
    <source>
        <dbReference type="ARBA" id="ARBA00023293"/>
    </source>
</evidence>
<dbReference type="SUPFAM" id="SSF56112">
    <property type="entry name" value="Protein kinase-like (PK-like)"/>
    <property type="match status" value="1"/>
</dbReference>
<keyword evidence="9" id="KW-1015">Disulfide bond</keyword>
<evidence type="ECO:0000256" key="10">
    <source>
        <dbReference type="ARBA" id="ARBA00023239"/>
    </source>
</evidence>
<feature type="transmembrane region" description="Helical" evidence="17">
    <location>
        <begin position="37"/>
        <end position="56"/>
    </location>
</feature>
<evidence type="ECO:0000259" key="18">
    <source>
        <dbReference type="PROSITE" id="PS50011"/>
    </source>
</evidence>
<evidence type="ECO:0000259" key="19">
    <source>
        <dbReference type="PROSITE" id="PS50125"/>
    </source>
</evidence>
<dbReference type="Gene3D" id="6.10.250.780">
    <property type="match status" value="1"/>
</dbReference>
<dbReference type="Pfam" id="PF01094">
    <property type="entry name" value="ANF_receptor"/>
    <property type="match status" value="1"/>
</dbReference>
<dbReference type="PANTHER" id="PTHR11920:SF477">
    <property type="entry name" value="GUANYLATE CYCLASE D"/>
    <property type="match status" value="1"/>
</dbReference>
<dbReference type="GO" id="GO:0004016">
    <property type="term" value="F:adenylate cyclase activity"/>
    <property type="evidence" value="ECO:0007669"/>
    <property type="project" value="TreeGrafter"/>
</dbReference>
<dbReference type="PROSITE" id="PS50125">
    <property type="entry name" value="GUANYLATE_CYCLASE_2"/>
    <property type="match status" value="1"/>
</dbReference>
<feature type="domain" description="Protein kinase" evidence="18">
    <location>
        <begin position="469"/>
        <end position="761"/>
    </location>
</feature>
<dbReference type="FunFam" id="1.10.510.10:FF:000404">
    <property type="entry name" value="Guanylate cyclase"/>
    <property type="match status" value="1"/>
</dbReference>
<dbReference type="GO" id="GO:0007168">
    <property type="term" value="P:receptor guanylyl cyclase signaling pathway"/>
    <property type="evidence" value="ECO:0007669"/>
    <property type="project" value="TreeGrafter"/>
</dbReference>
<dbReference type="PROSITE" id="PS00452">
    <property type="entry name" value="GUANYLATE_CYCLASE_1"/>
    <property type="match status" value="1"/>
</dbReference>
<feature type="coiled-coil region" evidence="15">
    <location>
        <begin position="770"/>
        <end position="801"/>
    </location>
</feature>
<dbReference type="GO" id="GO:0035556">
    <property type="term" value="P:intracellular signal transduction"/>
    <property type="evidence" value="ECO:0007669"/>
    <property type="project" value="InterPro"/>
</dbReference>
<dbReference type="InterPro" id="IPR001054">
    <property type="entry name" value="A/G_cyclase"/>
</dbReference>
<comment type="similarity">
    <text evidence="13">Belongs to the adenylyl cyclase class-4/guanylyl cyclase family.</text>
</comment>
<evidence type="ECO:0000313" key="20">
    <source>
        <dbReference type="Ensembl" id="ENSACLP00000054731.1"/>
    </source>
</evidence>
<dbReference type="FunFam" id="3.40.50.2300:FF:000114">
    <property type="entry name" value="Guanylate cyclase"/>
    <property type="match status" value="1"/>
</dbReference>
<dbReference type="GO" id="GO:0001653">
    <property type="term" value="F:peptide receptor activity"/>
    <property type="evidence" value="ECO:0007669"/>
    <property type="project" value="TreeGrafter"/>
</dbReference>
<dbReference type="Pfam" id="PF00211">
    <property type="entry name" value="Guanylate_cyc"/>
    <property type="match status" value="1"/>
</dbReference>
<evidence type="ECO:0000256" key="11">
    <source>
        <dbReference type="ARBA" id="ARBA00023273"/>
    </source>
</evidence>
<evidence type="ECO:0000313" key="21">
    <source>
        <dbReference type="Proteomes" id="UP000265100"/>
    </source>
</evidence>
<keyword evidence="6" id="KW-0547">Nucleotide-binding</keyword>
<dbReference type="AlphaFoldDB" id="A0AAX7TLT7"/>
<dbReference type="Gene3D" id="1.10.510.10">
    <property type="entry name" value="Transferase(Phosphotransferase) domain 1"/>
    <property type="match status" value="1"/>
</dbReference>
<dbReference type="SUPFAM" id="SSF55073">
    <property type="entry name" value="Nucleotide cyclase"/>
    <property type="match status" value="1"/>
</dbReference>
<evidence type="ECO:0000256" key="13">
    <source>
        <dbReference type="RuleBase" id="RU000405"/>
    </source>
</evidence>
<evidence type="ECO:0000256" key="1">
    <source>
        <dbReference type="ARBA" id="ARBA00001436"/>
    </source>
</evidence>
<evidence type="ECO:0000256" key="7">
    <source>
        <dbReference type="ARBA" id="ARBA00022989"/>
    </source>
</evidence>
<dbReference type="Proteomes" id="UP000265100">
    <property type="component" value="Chromosome 14"/>
</dbReference>
<comment type="catalytic activity">
    <reaction evidence="1 14">
        <text>GTP = 3',5'-cyclic GMP + diphosphate</text>
        <dbReference type="Rhea" id="RHEA:13665"/>
        <dbReference type="ChEBI" id="CHEBI:33019"/>
        <dbReference type="ChEBI" id="CHEBI:37565"/>
        <dbReference type="ChEBI" id="CHEBI:57746"/>
        <dbReference type="EC" id="4.6.1.2"/>
    </reaction>
</comment>
<accession>A0AAX7TLT7</accession>
<dbReference type="GO" id="GO:0005524">
    <property type="term" value="F:ATP binding"/>
    <property type="evidence" value="ECO:0007669"/>
    <property type="project" value="InterPro"/>
</dbReference>
<dbReference type="PRINTS" id="PR00109">
    <property type="entry name" value="TYRKINASE"/>
</dbReference>
<dbReference type="Pfam" id="PF07714">
    <property type="entry name" value="PK_Tyr_Ser-Thr"/>
    <property type="match status" value="1"/>
</dbReference>
<dbReference type="CDD" id="cd14043">
    <property type="entry name" value="PK_GC-2D"/>
    <property type="match status" value="1"/>
</dbReference>
<dbReference type="InterPro" id="IPR000719">
    <property type="entry name" value="Prot_kinase_dom"/>
</dbReference>
<feature type="domain" description="Guanylate cyclase" evidence="19">
    <location>
        <begin position="833"/>
        <end position="963"/>
    </location>
</feature>
<sequence length="1051" mass="117977">MQHIAPNFRWPLWESSHSCVPVIKNRHTLPALPFYNFLLWVLLGVLTFPCCVRCLIFKVGVLGPWNCDPVFYKALPAAAARLAVSRINGDAALDLGLKMDFIIVQEPCETSKALTAYIYYEGIADGLVGPTNPGYCVAASLLARNWDKALFSYGCVAYELESATAYPTFTRTVPFPTDVLFVVLKHFRWASVLVVSSNEDIWIDTAVRVASALRSKGLPVRLVGSMGVNETEVESTMRKIQAAGGVRVIVMCMHSVLVGGQQQATFLLTARKMGLTSGKYVFVPYDALLYSVPYMNVSYLPLQNSSNLREAYDAVLTITVASEPLSFNEAFAAAKRSKEVTLPMEPEQVHPLFGTIYNSIYLLAKSIQNVRKAGMQLSGSNLAYFKRNITFNGFNQEVKVDTSGSVKTNYIILDSDNRGSKLYQTYVVDLTSGALRFAGRSINFPGGSPPPSDSSCWFDQGTICTGGMRLWCVCVKRCEFSQVYILSFIHQRLHQIQLVRGPNRILLTLEDLTFINPQLKHTVPSSVLKNVYDFLVILTNCSYFSQMKDLRNENVNPFLGFFLDCSMFAMVTEHCSRGSLQDLLRNEDVKLDWMFKSSLMLDLIKGIKYLHHRDFPHGRLKSRNCVVDGRFVLKITDYGFNELLESQKAPLEEPPPEDLFWTAPEFLRDLANSRKGTFKGDVYGFSIILQEVVVRGPPYCMLGLPPEEIIRKVKKPPPMCRPTVAPDQAPLECIQLMKQCWSEQPDRRPTFDEIFDRFKLINKGKKTNIIDSMLRMLEQYSSNLEELIRERTEELEVEKQRTEKLLSEMLPPSVAEALKTGATVEPEFFDQVTIYFSDIVGFTTISSLSDPIEVVDLLNDLYTLFDAVLSNHDVYKVETIGDAYMVASGLPKKNGNKHAAEIANMSLNILSSVGTFHMRHMPDVPVRIRIGIHSGPCVAGVVGLTMPRYCLFGDTVNTASRMESTGLPYRIHVNMSTVKILHSLNDGYKIEVRGKTELKGKGIEETYWLVGKTNFTKPLPKPPEIKPGQDNHGLNPEEIAAYRKNKAEKKA</sequence>
<protein>
    <recommendedName>
        <fullName evidence="3 14">Guanylate cyclase</fullName>
        <ecNumber evidence="3 14">4.6.1.2</ecNumber>
    </recommendedName>
</protein>
<reference evidence="20" key="3">
    <citation type="submission" date="2025-09" db="UniProtKB">
        <authorList>
            <consortium name="Ensembl"/>
        </authorList>
    </citation>
    <scope>IDENTIFICATION</scope>
</reference>
<evidence type="ECO:0000256" key="9">
    <source>
        <dbReference type="ARBA" id="ARBA00023157"/>
    </source>
</evidence>
<dbReference type="GO" id="GO:0004672">
    <property type="term" value="F:protein kinase activity"/>
    <property type="evidence" value="ECO:0007669"/>
    <property type="project" value="InterPro"/>
</dbReference>
<keyword evidence="10 13" id="KW-0456">Lyase</keyword>
<feature type="region of interest" description="Disordered" evidence="16">
    <location>
        <begin position="1016"/>
        <end position="1037"/>
    </location>
</feature>
<keyword evidence="4 17" id="KW-0812">Transmembrane</keyword>
<dbReference type="InterPro" id="IPR050401">
    <property type="entry name" value="Cyclic_nucleotide_synthase"/>
</dbReference>
<reference evidence="20" key="1">
    <citation type="submission" date="2018-05" db="EMBL/GenBank/DDBJ databases">
        <authorList>
            <person name="Datahose"/>
        </authorList>
    </citation>
    <scope>NUCLEOTIDE SEQUENCE</scope>
</reference>
<keyword evidence="7 17" id="KW-1133">Transmembrane helix</keyword>
<reference evidence="20" key="2">
    <citation type="submission" date="2025-08" db="UniProtKB">
        <authorList>
            <consortium name="Ensembl"/>
        </authorList>
    </citation>
    <scope>IDENTIFICATION</scope>
</reference>
<dbReference type="Gene3D" id="3.30.70.1230">
    <property type="entry name" value="Nucleotide cyclase"/>
    <property type="match status" value="1"/>
</dbReference>